<feature type="transmembrane region" description="Helical" evidence="1">
    <location>
        <begin position="236"/>
        <end position="254"/>
    </location>
</feature>
<proteinExistence type="predicted"/>
<keyword evidence="4" id="KW-1185">Reference proteome</keyword>
<dbReference type="AlphaFoldDB" id="A0A428MVJ0"/>
<feature type="domain" description="DUF6449" evidence="2">
    <location>
        <begin position="432"/>
        <end position="540"/>
    </location>
</feature>
<dbReference type="OrthoDB" id="1706490at2"/>
<dbReference type="RefSeq" id="WP_125561178.1">
    <property type="nucleotide sequence ID" value="NZ_RBVX01000042.1"/>
</dbReference>
<name>A0A428MVJ0_9BACI</name>
<accession>A0A428MVJ0</accession>
<protein>
    <recommendedName>
        <fullName evidence="2">DUF6449 domain-containing protein</fullName>
    </recommendedName>
</protein>
<feature type="transmembrane region" description="Helical" evidence="1">
    <location>
        <begin position="331"/>
        <end position="350"/>
    </location>
</feature>
<evidence type="ECO:0000313" key="4">
    <source>
        <dbReference type="Proteomes" id="UP000275076"/>
    </source>
</evidence>
<sequence>MKSKMSLFNPGIQKQNIKQHGWISLVYFIALLFALPLRMVLLAEDENRGNNLTIENLFASSFAPQTLIIVGISIVTGIVLFRYLQVPVSADTMHSFPIKRGQLLWNQITSGTVMLLIPVWLIGIVVFLIVNAYPFFELISAGDVWIWIAIVSVMSLFFFLFTVFIGMMTGLSLASGILTVIVLMLPVGLISLINANLSMYVYGFSSSYAGGEHIANWSPIVMMSQLSHQEINPWQIVIYFVLAILSGLAAWVLYRFRHIETATQAITFKPLRPVFKYGVTFCAMLVGGLYFDQYESMNWVIFGYIFGSLIGYLVAEIILQKTWRVFQVRTLLGYAGYGIVILLVGLVIKFDGFGFESNVPNVEEVDSVYFGHGAYQIREAESEINNQLFRENESYIENVRAFHKEIITEKPKEMPVVVNQRRFYNNNYVFGYKLENGSMVVREYQNISMDGIEEEMSAVMESKAYKNQEYNLENVDQTITSVHFTPHAIHNGRLTINDTEEIKELQEIIKYEISTMEVEDMRNRGMEWGSLQIGTENGEHENTFEVPWNKSFEELDIWLENNGYLDQARTTANNVNSIEVVRPSDRSDGSMRSPHQVFTERRDQGNEVVELEDEAVIEETLKSYSESGAGEYFVRIVLEGDQMYGVIPEGQVPDEIRSSFE</sequence>
<feature type="transmembrane region" description="Helical" evidence="1">
    <location>
        <begin position="62"/>
        <end position="84"/>
    </location>
</feature>
<feature type="transmembrane region" description="Helical" evidence="1">
    <location>
        <begin position="144"/>
        <end position="166"/>
    </location>
</feature>
<feature type="transmembrane region" description="Helical" evidence="1">
    <location>
        <begin position="274"/>
        <end position="291"/>
    </location>
</feature>
<dbReference type="Pfam" id="PF20047">
    <property type="entry name" value="DUF6449"/>
    <property type="match status" value="1"/>
</dbReference>
<evidence type="ECO:0000256" key="1">
    <source>
        <dbReference type="SAM" id="Phobius"/>
    </source>
</evidence>
<keyword evidence="1" id="KW-1133">Transmembrane helix</keyword>
<keyword evidence="1" id="KW-0472">Membrane</keyword>
<gene>
    <name evidence="3" type="ORF">D7Z54_27510</name>
</gene>
<feature type="transmembrane region" description="Helical" evidence="1">
    <location>
        <begin position="173"/>
        <end position="193"/>
    </location>
</feature>
<dbReference type="InterPro" id="IPR045611">
    <property type="entry name" value="DUF6449"/>
</dbReference>
<feature type="transmembrane region" description="Helical" evidence="1">
    <location>
        <begin position="21"/>
        <end position="42"/>
    </location>
</feature>
<feature type="transmembrane region" description="Helical" evidence="1">
    <location>
        <begin position="104"/>
        <end position="132"/>
    </location>
</feature>
<evidence type="ECO:0000259" key="2">
    <source>
        <dbReference type="Pfam" id="PF20047"/>
    </source>
</evidence>
<feature type="transmembrane region" description="Helical" evidence="1">
    <location>
        <begin position="297"/>
        <end position="319"/>
    </location>
</feature>
<dbReference type="EMBL" id="RBVX01000042">
    <property type="protein sequence ID" value="RSL30132.1"/>
    <property type="molecule type" value="Genomic_DNA"/>
</dbReference>
<keyword evidence="1" id="KW-0812">Transmembrane</keyword>
<comment type="caution">
    <text evidence="3">The sequence shown here is derived from an EMBL/GenBank/DDBJ whole genome shotgun (WGS) entry which is preliminary data.</text>
</comment>
<dbReference type="Proteomes" id="UP000275076">
    <property type="component" value="Unassembled WGS sequence"/>
</dbReference>
<organism evidence="3 4">
    <name type="scientific">Salibacterium salarium</name>
    <dbReference type="NCBI Taxonomy" id="284579"/>
    <lineage>
        <taxon>Bacteria</taxon>
        <taxon>Bacillati</taxon>
        <taxon>Bacillota</taxon>
        <taxon>Bacilli</taxon>
        <taxon>Bacillales</taxon>
        <taxon>Bacillaceae</taxon>
    </lineage>
</organism>
<evidence type="ECO:0000313" key="3">
    <source>
        <dbReference type="EMBL" id="RSL30132.1"/>
    </source>
</evidence>
<reference evidence="3 4" key="1">
    <citation type="submission" date="2018-10" db="EMBL/GenBank/DDBJ databases">
        <title>Draft genome sequence of Bacillus salarius IM0101, isolated from a hypersaline soil in Inner Mongolia, China.</title>
        <authorList>
            <person name="Yamprayoonswat W."/>
            <person name="Boonvisut S."/>
            <person name="Jumpathong W."/>
            <person name="Sittihan S."/>
            <person name="Ruangsuj P."/>
            <person name="Wanthongcharoen S."/>
            <person name="Thongpramul N."/>
            <person name="Pimmason S."/>
            <person name="Yu B."/>
            <person name="Yasawong M."/>
        </authorList>
    </citation>
    <scope>NUCLEOTIDE SEQUENCE [LARGE SCALE GENOMIC DNA]</scope>
    <source>
        <strain evidence="3 4">IM0101</strain>
    </source>
</reference>